<dbReference type="Proteomes" id="UP000610124">
    <property type="component" value="Unassembled WGS sequence"/>
</dbReference>
<keyword evidence="2" id="KW-0238">DNA-binding</keyword>
<name>A0A8H9LXB9_KITAU</name>
<keyword evidence="3" id="KW-0804">Transcription</keyword>
<evidence type="ECO:0000313" key="6">
    <source>
        <dbReference type="Proteomes" id="UP000610124"/>
    </source>
</evidence>
<dbReference type="SMART" id="SM00895">
    <property type="entry name" value="FCD"/>
    <property type="match status" value="1"/>
</dbReference>
<dbReference type="PANTHER" id="PTHR43537:SF44">
    <property type="entry name" value="GNTR FAMILY REGULATORY PROTEIN"/>
    <property type="match status" value="1"/>
</dbReference>
<dbReference type="SUPFAM" id="SSF46785">
    <property type="entry name" value="Winged helix' DNA-binding domain"/>
    <property type="match status" value="1"/>
</dbReference>
<dbReference type="InterPro" id="IPR036390">
    <property type="entry name" value="WH_DNA-bd_sf"/>
</dbReference>
<dbReference type="PANTHER" id="PTHR43537">
    <property type="entry name" value="TRANSCRIPTIONAL REGULATOR, GNTR FAMILY"/>
    <property type="match status" value="1"/>
</dbReference>
<dbReference type="Gene3D" id="1.10.10.10">
    <property type="entry name" value="Winged helix-like DNA-binding domain superfamily/Winged helix DNA-binding domain"/>
    <property type="match status" value="1"/>
</dbReference>
<evidence type="ECO:0000256" key="3">
    <source>
        <dbReference type="ARBA" id="ARBA00023163"/>
    </source>
</evidence>
<dbReference type="InterPro" id="IPR008920">
    <property type="entry name" value="TF_FadR/GntR_C"/>
</dbReference>
<comment type="caution">
    <text evidence="5">The sequence shown here is derived from an EMBL/GenBank/DDBJ whole genome shotgun (WGS) entry which is preliminary data.</text>
</comment>
<dbReference type="Gene3D" id="1.20.120.530">
    <property type="entry name" value="GntR ligand-binding domain-like"/>
    <property type="match status" value="1"/>
</dbReference>
<dbReference type="GO" id="GO:0003700">
    <property type="term" value="F:DNA-binding transcription factor activity"/>
    <property type="evidence" value="ECO:0007669"/>
    <property type="project" value="InterPro"/>
</dbReference>
<keyword evidence="1" id="KW-0805">Transcription regulation</keyword>
<evidence type="ECO:0000313" key="5">
    <source>
        <dbReference type="EMBL" id="GGU99992.1"/>
    </source>
</evidence>
<reference evidence="5 6" key="1">
    <citation type="journal article" date="2014" name="Int. J. Syst. Evol. Microbiol.">
        <title>Complete genome sequence of Corynebacterium casei LMG S-19264T (=DSM 44701T), isolated from a smear-ripened cheese.</title>
        <authorList>
            <consortium name="US DOE Joint Genome Institute (JGI-PGF)"/>
            <person name="Walter F."/>
            <person name="Albersmeier A."/>
            <person name="Kalinowski J."/>
            <person name="Ruckert C."/>
        </authorList>
    </citation>
    <scope>NUCLEOTIDE SEQUENCE [LARGE SCALE GENOMIC DNA]</scope>
    <source>
        <strain evidence="5 6">JCM 4434</strain>
    </source>
</reference>
<dbReference type="SUPFAM" id="SSF48008">
    <property type="entry name" value="GntR ligand-binding domain-like"/>
    <property type="match status" value="1"/>
</dbReference>
<dbReference type="GO" id="GO:0003677">
    <property type="term" value="F:DNA binding"/>
    <property type="evidence" value="ECO:0007669"/>
    <property type="project" value="UniProtKB-KW"/>
</dbReference>
<organism evidence="5 6">
    <name type="scientific">Kitasatospora aureofaciens</name>
    <name type="common">Streptomyces aureofaciens</name>
    <dbReference type="NCBI Taxonomy" id="1894"/>
    <lineage>
        <taxon>Bacteria</taxon>
        <taxon>Bacillati</taxon>
        <taxon>Actinomycetota</taxon>
        <taxon>Actinomycetes</taxon>
        <taxon>Kitasatosporales</taxon>
        <taxon>Streptomycetaceae</taxon>
        <taxon>Kitasatospora</taxon>
    </lineage>
</organism>
<evidence type="ECO:0000256" key="1">
    <source>
        <dbReference type="ARBA" id="ARBA00023015"/>
    </source>
</evidence>
<dbReference type="AlphaFoldDB" id="A0A8H9LXB9"/>
<dbReference type="Pfam" id="PF00392">
    <property type="entry name" value="GntR"/>
    <property type="match status" value="1"/>
</dbReference>
<dbReference type="InterPro" id="IPR000524">
    <property type="entry name" value="Tscrpt_reg_HTH_GntR"/>
</dbReference>
<dbReference type="InterPro" id="IPR036388">
    <property type="entry name" value="WH-like_DNA-bd_sf"/>
</dbReference>
<dbReference type="EMBL" id="BMUB01000023">
    <property type="protein sequence ID" value="GGU99992.1"/>
    <property type="molecule type" value="Genomic_DNA"/>
</dbReference>
<sequence length="243" mass="26158">MGIPARGVYAGRMEIQGLPGRVLDELGPAIASGEIPEGAVLRGEELEQRFGVSRTVVREAVRVLEGMRLVASRRRVGITVQPKSLWDVFDPMVIRWRLAGADRPAQLRSLGSLRVAVEPAAAALAATHATDDDRRELSSLAVELTVAAREADLTTFLGHDIAFHALVLRASGNEMFAHLGDTVGAVLTGRTEYHLMPHQPEPYAIRLHREVADAICGGDAAHAERAMRTIVTGALGELNLQLG</sequence>
<dbReference type="SMART" id="SM00345">
    <property type="entry name" value="HTH_GNTR"/>
    <property type="match status" value="1"/>
</dbReference>
<accession>A0A8H9LXB9</accession>
<dbReference type="Pfam" id="PF07729">
    <property type="entry name" value="FCD"/>
    <property type="match status" value="1"/>
</dbReference>
<proteinExistence type="predicted"/>
<evidence type="ECO:0000256" key="2">
    <source>
        <dbReference type="ARBA" id="ARBA00023125"/>
    </source>
</evidence>
<protein>
    <submittedName>
        <fullName evidence="5">Transcriptional regulator</fullName>
    </submittedName>
</protein>
<feature type="domain" description="HTH gntR-type" evidence="4">
    <location>
        <begin position="16"/>
        <end position="83"/>
    </location>
</feature>
<gene>
    <name evidence="5" type="ORF">GCM10010502_63160</name>
</gene>
<evidence type="ECO:0000259" key="4">
    <source>
        <dbReference type="PROSITE" id="PS50949"/>
    </source>
</evidence>
<dbReference type="InterPro" id="IPR011711">
    <property type="entry name" value="GntR_C"/>
</dbReference>
<dbReference type="PROSITE" id="PS50949">
    <property type="entry name" value="HTH_GNTR"/>
    <property type="match status" value="1"/>
</dbReference>